<dbReference type="PANTHER" id="PTHR47199:SF2">
    <property type="entry name" value="PHOTOSYSTEM II STABILITY_ASSEMBLY FACTOR HCF136, CHLOROPLASTIC"/>
    <property type="match status" value="1"/>
</dbReference>
<protein>
    <submittedName>
        <fullName evidence="1">Oxidoreductase</fullName>
    </submittedName>
</protein>
<evidence type="ECO:0000313" key="1">
    <source>
        <dbReference type="EMBL" id="MBW4360157.1"/>
    </source>
</evidence>
<comment type="caution">
    <text evidence="1">The sequence shown here is derived from an EMBL/GenBank/DDBJ whole genome shotgun (WGS) entry which is preliminary data.</text>
</comment>
<gene>
    <name evidence="1" type="ORF">KZH69_06625</name>
</gene>
<sequence>MKKFVLSVLFFSILHFSDAQNLNKNKLKQTSFSSIIIDTLFQDKISIRAIVIDQDKIWYAGDKNRFGFYDLKSNKRNEKTIVEDTLQIEFRSIAKTSNYIYVLSVANPGLLYQISKDGKKTKLVYQEKNTKVFFDSMQFWNDKEGIAIGDPITDCLSIIRTHDGGNTWSKLPDTKAPKVFEGEAHFAASNTNIIVKGNDTWIVSGGKKSRVFYSSNKGNSWDIYETPIIQGKQMTGIFTADFFDAKNGFVAGGNYEALNQNSENKAITSDGGKTWKLIANNEAFGYASCVQYVPNSNGKGIIVVGASGLYYSSDGGLNWMQFSNDPSFYTIRFIDERAAIAAGRNKMIRILFK</sequence>
<organism evidence="1 2">
    <name type="scientific">Flavobacterium taihuense</name>
    <dbReference type="NCBI Taxonomy" id="2857508"/>
    <lineage>
        <taxon>Bacteria</taxon>
        <taxon>Pseudomonadati</taxon>
        <taxon>Bacteroidota</taxon>
        <taxon>Flavobacteriia</taxon>
        <taxon>Flavobacteriales</taxon>
        <taxon>Flavobacteriaceae</taxon>
        <taxon>Flavobacterium</taxon>
    </lineage>
</organism>
<keyword evidence="2" id="KW-1185">Reference proteome</keyword>
<name>A0ABS6XUW1_9FLAO</name>
<dbReference type="EMBL" id="JAHWYN010000004">
    <property type="protein sequence ID" value="MBW4360157.1"/>
    <property type="molecule type" value="Genomic_DNA"/>
</dbReference>
<proteinExistence type="predicted"/>
<accession>A0ABS6XUW1</accession>
<dbReference type="Proteomes" id="UP000812031">
    <property type="component" value="Unassembled WGS sequence"/>
</dbReference>
<evidence type="ECO:0000313" key="2">
    <source>
        <dbReference type="Proteomes" id="UP000812031"/>
    </source>
</evidence>
<reference evidence="1 2" key="1">
    <citation type="submission" date="2021-07" db="EMBL/GenBank/DDBJ databases">
        <title>Flavobacterium sp. nov. isolated from sediment on the Taihu Lake.</title>
        <authorList>
            <person name="Qu J.-H."/>
        </authorList>
    </citation>
    <scope>NUCLEOTIDE SEQUENCE [LARGE SCALE GENOMIC DNA]</scope>
    <source>
        <strain evidence="1 2">NAS39</strain>
    </source>
</reference>
<dbReference type="CDD" id="cd15482">
    <property type="entry name" value="Sialidase_non-viral"/>
    <property type="match status" value="1"/>
</dbReference>
<dbReference type="PANTHER" id="PTHR47199">
    <property type="entry name" value="PHOTOSYSTEM II STABILITY/ASSEMBLY FACTOR HCF136, CHLOROPLASTIC"/>
    <property type="match status" value="1"/>
</dbReference>